<feature type="transmembrane region" description="Helical" evidence="1">
    <location>
        <begin position="83"/>
        <end position="106"/>
    </location>
</feature>
<dbReference type="Proteomes" id="UP000293331">
    <property type="component" value="Unassembled WGS sequence"/>
</dbReference>
<proteinExistence type="predicted"/>
<feature type="transmembrane region" description="Helical" evidence="1">
    <location>
        <begin position="51"/>
        <end position="71"/>
    </location>
</feature>
<dbReference type="AlphaFoldDB" id="A0A4Q5LMD2"/>
<evidence type="ECO:0000313" key="2">
    <source>
        <dbReference type="EMBL" id="RYU90838.1"/>
    </source>
</evidence>
<dbReference type="OrthoDB" id="770034at2"/>
<protein>
    <submittedName>
        <fullName evidence="2">Potassium transporter KefB</fullName>
    </submittedName>
</protein>
<evidence type="ECO:0000256" key="1">
    <source>
        <dbReference type="SAM" id="Phobius"/>
    </source>
</evidence>
<organism evidence="2 3">
    <name type="scientific">Mucilaginibacter terrigena</name>
    <dbReference type="NCBI Taxonomy" id="2492395"/>
    <lineage>
        <taxon>Bacteria</taxon>
        <taxon>Pseudomonadati</taxon>
        <taxon>Bacteroidota</taxon>
        <taxon>Sphingobacteriia</taxon>
        <taxon>Sphingobacteriales</taxon>
        <taxon>Sphingobacteriaceae</taxon>
        <taxon>Mucilaginibacter</taxon>
    </lineage>
</organism>
<feature type="transmembrane region" description="Helical" evidence="1">
    <location>
        <begin position="20"/>
        <end position="39"/>
    </location>
</feature>
<accession>A0A4Q5LMD2</accession>
<keyword evidence="1" id="KW-0812">Transmembrane</keyword>
<comment type="caution">
    <text evidence="2">The sequence shown here is derived from an EMBL/GenBank/DDBJ whole genome shotgun (WGS) entry which is preliminary data.</text>
</comment>
<gene>
    <name evidence="2" type="ORF">EWM62_09355</name>
</gene>
<sequence>MTTTNNTTKPIFTGALGKRMLTGAIIGLAIISFFVIGAGKGNPAWGDYWRVKPLLLTPFLGAMVGLCYDISEPLGRLNGWMGKVFLLLSFVGYFIGMWMSMVLGLAGTMWH</sequence>
<keyword evidence="3" id="KW-1185">Reference proteome</keyword>
<keyword evidence="1" id="KW-0472">Membrane</keyword>
<evidence type="ECO:0000313" key="3">
    <source>
        <dbReference type="Proteomes" id="UP000293331"/>
    </source>
</evidence>
<dbReference type="RefSeq" id="WP_129876387.1">
    <property type="nucleotide sequence ID" value="NZ_SEWG01000003.1"/>
</dbReference>
<dbReference type="EMBL" id="SEWG01000003">
    <property type="protein sequence ID" value="RYU90838.1"/>
    <property type="molecule type" value="Genomic_DNA"/>
</dbReference>
<reference evidence="2 3" key="1">
    <citation type="submission" date="2019-02" db="EMBL/GenBank/DDBJ databases">
        <title>Bacterial novel species Mucilaginibacter sp. 17JY9-4 isolated from soil.</title>
        <authorList>
            <person name="Jung H.-Y."/>
        </authorList>
    </citation>
    <scope>NUCLEOTIDE SEQUENCE [LARGE SCALE GENOMIC DNA]</scope>
    <source>
        <strain evidence="2 3">17JY9-4</strain>
    </source>
</reference>
<keyword evidence="1" id="KW-1133">Transmembrane helix</keyword>
<name>A0A4Q5LMD2_9SPHI</name>